<accession>A0A812TK85</accession>
<organism evidence="1 2">
    <name type="scientific">Symbiodinium natans</name>
    <dbReference type="NCBI Taxonomy" id="878477"/>
    <lineage>
        <taxon>Eukaryota</taxon>
        <taxon>Sar</taxon>
        <taxon>Alveolata</taxon>
        <taxon>Dinophyceae</taxon>
        <taxon>Suessiales</taxon>
        <taxon>Symbiodiniaceae</taxon>
        <taxon>Symbiodinium</taxon>
    </lineage>
</organism>
<dbReference type="AlphaFoldDB" id="A0A812TK85"/>
<gene>
    <name evidence="1" type="ORF">SNAT2548_LOCUS29381</name>
</gene>
<dbReference type="EMBL" id="CAJNDS010002557">
    <property type="protein sequence ID" value="CAE7524907.1"/>
    <property type="molecule type" value="Genomic_DNA"/>
</dbReference>
<reference evidence="1" key="1">
    <citation type="submission" date="2021-02" db="EMBL/GenBank/DDBJ databases">
        <authorList>
            <person name="Dougan E. K."/>
            <person name="Rhodes N."/>
            <person name="Thang M."/>
            <person name="Chan C."/>
        </authorList>
    </citation>
    <scope>NUCLEOTIDE SEQUENCE</scope>
</reference>
<keyword evidence="2" id="KW-1185">Reference proteome</keyword>
<sequence>MRAGPVLLFLEFKAKLLSEVVRPGTRRAACLALNQNPAVESVLFLLVSAASVGLNLAAESAPPRAQCLGRVSREDVALLEASSLARRRPVLCERWESRTVEALCRTWHLCRRSSELVLGEPV</sequence>
<name>A0A812TK85_9DINO</name>
<evidence type="ECO:0000313" key="2">
    <source>
        <dbReference type="Proteomes" id="UP000604046"/>
    </source>
</evidence>
<dbReference type="Proteomes" id="UP000604046">
    <property type="component" value="Unassembled WGS sequence"/>
</dbReference>
<protein>
    <submittedName>
        <fullName evidence="1">Uncharacterized protein</fullName>
    </submittedName>
</protein>
<evidence type="ECO:0000313" key="1">
    <source>
        <dbReference type="EMBL" id="CAE7524907.1"/>
    </source>
</evidence>
<proteinExistence type="predicted"/>
<comment type="caution">
    <text evidence="1">The sequence shown here is derived from an EMBL/GenBank/DDBJ whole genome shotgun (WGS) entry which is preliminary data.</text>
</comment>